<accession>A0ACC1T1I8</accession>
<comment type="caution">
    <text evidence="1">The sequence shown here is derived from an EMBL/GenBank/DDBJ whole genome shotgun (WGS) entry which is preliminary data.</text>
</comment>
<organism evidence="1 2">
    <name type="scientific">Phlebia brevispora</name>
    <dbReference type="NCBI Taxonomy" id="194682"/>
    <lineage>
        <taxon>Eukaryota</taxon>
        <taxon>Fungi</taxon>
        <taxon>Dikarya</taxon>
        <taxon>Basidiomycota</taxon>
        <taxon>Agaricomycotina</taxon>
        <taxon>Agaricomycetes</taxon>
        <taxon>Polyporales</taxon>
        <taxon>Meruliaceae</taxon>
        <taxon>Phlebia</taxon>
    </lineage>
</organism>
<name>A0ACC1T1I8_9APHY</name>
<evidence type="ECO:0000313" key="2">
    <source>
        <dbReference type="Proteomes" id="UP001148662"/>
    </source>
</evidence>
<dbReference type="Proteomes" id="UP001148662">
    <property type="component" value="Unassembled WGS sequence"/>
</dbReference>
<proteinExistence type="predicted"/>
<sequence length="621" mass="68033">MNTKPIIVLSILLHAVLVLIFAAILVTYMLGVYDRTLALSQDIVHDMILGVSQSFTIAYCAVLVMITQRITLHEFAQRSQTLTAMHDKTFSWLGLGSSLQTLVRQRKLSTDVLGISMITLYLLLIFVVHTTLPGIFGVTTQNITTFATYPTVLARQSGLNAMLDGLFGTPDMYSILPVYDTLDFAPLGLSNNTLYDVIPAVENATGAGVEVNATTFSVDCAPLSDVVQTGFWSSENSSTNNPIYEYAFDDKSYNEIQVGVMVGLQPNLTALVWPDMIVVASTYSMVDSAGVPAPAMQMNPMWIVDPWTDPDPQSSPYDKTINVTFLGCNFAVQNSTIIVNSRSRTVDSPPAPPASVRWHEWTSPGASLDPMLFGALQQFTMSVPSATEDSGAEVLLVYNATYNETGWNDEMSVVDWFVSTDMQSLHPNATIQYTEPQEIALGDLNWSLGRAYAAVWYYVNMATSPGVELNKAQGQVSIPSSNLQERLLVNRFPLFTGFAASCMLFALTVVMIAKSGSFSRDVAHHDVSGLLPILWLLGNEPRLAELQAPDLDALRVAGMQVVTRIEGLQRRAHTMDSKALKDEGGEEYELKDSLFKSARSSVPLYTRIEAVTSGSTAIQFR</sequence>
<keyword evidence="2" id="KW-1185">Reference proteome</keyword>
<protein>
    <submittedName>
        <fullName evidence="1">Uncharacterized protein</fullName>
    </submittedName>
</protein>
<evidence type="ECO:0000313" key="1">
    <source>
        <dbReference type="EMBL" id="KAJ3551017.1"/>
    </source>
</evidence>
<reference evidence="1" key="1">
    <citation type="submission" date="2022-07" db="EMBL/GenBank/DDBJ databases">
        <title>Genome Sequence of Phlebia brevispora.</title>
        <authorList>
            <person name="Buettner E."/>
        </authorList>
    </citation>
    <scope>NUCLEOTIDE SEQUENCE</scope>
    <source>
        <strain evidence="1">MPL23</strain>
    </source>
</reference>
<dbReference type="EMBL" id="JANHOG010000868">
    <property type="protein sequence ID" value="KAJ3551017.1"/>
    <property type="molecule type" value="Genomic_DNA"/>
</dbReference>
<gene>
    <name evidence="1" type="ORF">NM688_g4949</name>
</gene>